<dbReference type="InterPro" id="IPR036291">
    <property type="entry name" value="NAD(P)-bd_dom_sf"/>
</dbReference>
<dbReference type="SUPFAM" id="SSF51735">
    <property type="entry name" value="NAD(P)-binding Rossmann-fold domains"/>
    <property type="match status" value="1"/>
</dbReference>
<dbReference type="Proteomes" id="UP000027632">
    <property type="component" value="Unassembled WGS sequence"/>
</dbReference>
<accession>A0ABR4TAD0</accession>
<name>A0ABR4TAD0_9ACTN</name>
<dbReference type="InterPro" id="IPR002347">
    <property type="entry name" value="SDR_fam"/>
</dbReference>
<protein>
    <recommendedName>
        <fullName evidence="3">Short-chain dehydrogenase</fullName>
    </recommendedName>
</protein>
<keyword evidence="2" id="KW-1185">Reference proteome</keyword>
<organism evidence="1 2">
    <name type="scientific">Streptomyces griseorubens</name>
    <dbReference type="NCBI Taxonomy" id="66897"/>
    <lineage>
        <taxon>Bacteria</taxon>
        <taxon>Bacillati</taxon>
        <taxon>Actinomycetota</taxon>
        <taxon>Actinomycetes</taxon>
        <taxon>Kitasatosporales</taxon>
        <taxon>Streptomycetaceae</taxon>
        <taxon>Streptomyces</taxon>
        <taxon>Streptomyces althioticus group</taxon>
    </lineage>
</organism>
<dbReference type="Gene3D" id="3.40.50.720">
    <property type="entry name" value="NAD(P)-binding Rossmann-like Domain"/>
    <property type="match status" value="1"/>
</dbReference>
<proteinExistence type="predicted"/>
<dbReference type="EMBL" id="JJMG01000017">
    <property type="protein sequence ID" value="KEG43797.1"/>
    <property type="molecule type" value="Genomic_DNA"/>
</dbReference>
<evidence type="ECO:0000313" key="1">
    <source>
        <dbReference type="EMBL" id="KEG43797.1"/>
    </source>
</evidence>
<comment type="caution">
    <text evidence="1">The sequence shown here is derived from an EMBL/GenBank/DDBJ whole genome shotgun (WGS) entry which is preliminary data.</text>
</comment>
<reference evidence="1 2" key="1">
    <citation type="submission" date="2014-04" db="EMBL/GenBank/DDBJ databases">
        <title>Draft genome sequence of the novel Streptomyces griseorubens JSD-1 playing a role in carbon and nitrogen cycle.</title>
        <authorList>
            <consortium name="Shanghai Jiao Tong University"/>
            <person name="Feng H."/>
            <person name="Sun Y."/>
            <person name="Zhi Y."/>
            <person name="Mao L."/>
            <person name="Luo Y."/>
            <person name="Wei X."/>
            <person name="Zhou P."/>
        </authorList>
    </citation>
    <scope>NUCLEOTIDE SEQUENCE [LARGE SCALE GENOMIC DNA]</scope>
    <source>
        <strain evidence="1 2">JSD-1</strain>
    </source>
</reference>
<sequence length="77" mass="8021">MARAVNAGSVAVMGPLDRAEQERRHLAENRAAASLFMRLIRPHEVASMITYVASEQASATTGGAFGADGGLVPTIVP</sequence>
<gene>
    <name evidence="1" type="ORF">DJ64_11840</name>
</gene>
<evidence type="ECO:0008006" key="3">
    <source>
        <dbReference type="Google" id="ProtNLM"/>
    </source>
</evidence>
<evidence type="ECO:0000313" key="2">
    <source>
        <dbReference type="Proteomes" id="UP000027632"/>
    </source>
</evidence>
<dbReference type="Pfam" id="PF13561">
    <property type="entry name" value="adh_short_C2"/>
    <property type="match status" value="1"/>
</dbReference>